<feature type="active site" description="Proton donor" evidence="5">
    <location>
        <position position="68"/>
    </location>
</feature>
<gene>
    <name evidence="7" type="ORF">A2Z86_08500</name>
</gene>
<dbReference type="InterPro" id="IPR005235">
    <property type="entry name" value="YmdB-like"/>
</dbReference>
<evidence type="ECO:0000256" key="1">
    <source>
        <dbReference type="ARBA" id="ARBA00022723"/>
    </source>
</evidence>
<sequence length="263" mass="28521">MRILFIADILGGPGRKVVGQLLPELLADEKVDFIIANGENAAGGFGLTIELAEELFGLGVDVITSGNHIWDRKELYPFLDSRKNILRPVNYPPDNPGHGSGVFTARNGIPMGVINLQGRVFMKEIDCPFRGVLPVIAEVKKEADLVLVDFHAEATAEKIAMGWYLDGRVTAVVGTHTHVQTADERILPGGTGYITDAGMSGSVDGVIGIKKELAIRRFLSQTPNRFQPADSNLALMGVLLTVDPTTGRSNSIERLQLSQNDYK</sequence>
<feature type="binding site" evidence="6">
    <location>
        <position position="40"/>
    </location>
    <ligand>
        <name>Fe cation</name>
        <dbReference type="ChEBI" id="CHEBI:24875"/>
        <label>1</label>
    </ligand>
</feature>
<dbReference type="NCBIfam" id="TIGR00282">
    <property type="entry name" value="TIGR00282 family metallophosphoesterase"/>
    <property type="match status" value="1"/>
</dbReference>
<feature type="binding site" evidence="6">
    <location>
        <position position="39"/>
    </location>
    <ligand>
        <name>Fe cation</name>
        <dbReference type="ChEBI" id="CHEBI:24875"/>
        <label>2</label>
    </ligand>
</feature>
<dbReference type="Pfam" id="PF13277">
    <property type="entry name" value="YmdB"/>
    <property type="match status" value="1"/>
</dbReference>
<comment type="caution">
    <text evidence="7">The sequence shown here is derived from an EMBL/GenBank/DDBJ whole genome shotgun (WGS) entry which is preliminary data.</text>
</comment>
<accession>A0A1F5YG57</accession>
<dbReference type="PANTHER" id="PTHR36303">
    <property type="entry name" value="2',3'-CYCLIC-NUCLEOTIDE 2'-PHOSPHODIESTERASE"/>
    <property type="match status" value="1"/>
</dbReference>
<organism evidence="7 8">
    <name type="scientific">Candidatus Glassbacteria bacterium GWA2_58_10</name>
    <dbReference type="NCBI Taxonomy" id="1817865"/>
    <lineage>
        <taxon>Bacteria</taxon>
        <taxon>Candidatus Glassiibacteriota</taxon>
    </lineage>
</organism>
<reference evidence="7 8" key="1">
    <citation type="journal article" date="2016" name="Nat. Commun.">
        <title>Thousands of microbial genomes shed light on interconnected biogeochemical processes in an aquifer system.</title>
        <authorList>
            <person name="Anantharaman K."/>
            <person name="Brown C.T."/>
            <person name="Hug L.A."/>
            <person name="Sharon I."/>
            <person name="Castelle C.J."/>
            <person name="Probst A.J."/>
            <person name="Thomas B.C."/>
            <person name="Singh A."/>
            <person name="Wilkins M.J."/>
            <person name="Karaoz U."/>
            <person name="Brodie E.L."/>
            <person name="Williams K.H."/>
            <person name="Hubbard S.S."/>
            <person name="Banfield J.F."/>
        </authorList>
    </citation>
    <scope>NUCLEOTIDE SEQUENCE [LARGE SCALE GENOMIC DNA]</scope>
</reference>
<evidence type="ECO:0000256" key="3">
    <source>
        <dbReference type="ARBA" id="ARBA00023004"/>
    </source>
</evidence>
<feature type="binding site" evidence="6">
    <location>
        <position position="8"/>
    </location>
    <ligand>
        <name>Fe cation</name>
        <dbReference type="ChEBI" id="CHEBI:24875"/>
        <label>1</label>
    </ligand>
</feature>
<name>A0A1F5YG57_9BACT</name>
<evidence type="ECO:0000313" key="7">
    <source>
        <dbReference type="EMBL" id="OGF98956.1"/>
    </source>
</evidence>
<dbReference type="CDD" id="cd07382">
    <property type="entry name" value="MPP_DR1281"/>
    <property type="match status" value="1"/>
</dbReference>
<feature type="binding site" evidence="6">
    <location>
        <position position="39"/>
    </location>
    <ligand>
        <name>Fe cation</name>
        <dbReference type="ChEBI" id="CHEBI:24875"/>
        <label>1</label>
    </ligand>
</feature>
<dbReference type="GO" id="GO:0004113">
    <property type="term" value="F:2',3'-cyclic-nucleotide 3'-phosphodiesterase activity"/>
    <property type="evidence" value="ECO:0007669"/>
    <property type="project" value="TreeGrafter"/>
</dbReference>
<feature type="binding site" evidence="6">
    <location>
        <position position="178"/>
    </location>
    <ligand>
        <name>Fe cation</name>
        <dbReference type="ChEBI" id="CHEBI:24875"/>
        <label>1</label>
    </ligand>
</feature>
<evidence type="ECO:0000256" key="4">
    <source>
        <dbReference type="ARBA" id="ARBA00061401"/>
    </source>
</evidence>
<dbReference type="AlphaFoldDB" id="A0A1F5YG57"/>
<feature type="binding site" evidence="6">
    <location>
        <position position="151"/>
    </location>
    <ligand>
        <name>Fe cation</name>
        <dbReference type="ChEBI" id="CHEBI:24875"/>
        <label>2</label>
    </ligand>
</feature>
<evidence type="ECO:0000313" key="8">
    <source>
        <dbReference type="Proteomes" id="UP000176992"/>
    </source>
</evidence>
<feature type="binding site" evidence="6">
    <location>
        <position position="67"/>
    </location>
    <ligand>
        <name>Fe cation</name>
        <dbReference type="ChEBI" id="CHEBI:24875"/>
        <label>2</label>
    </ligand>
</feature>
<protein>
    <submittedName>
        <fullName evidence="7">Metallophosphoesterase</fullName>
    </submittedName>
</protein>
<dbReference type="Proteomes" id="UP000176992">
    <property type="component" value="Unassembled WGS sequence"/>
</dbReference>
<evidence type="ECO:0000256" key="6">
    <source>
        <dbReference type="PIRSR" id="PIRSR004789-51"/>
    </source>
</evidence>
<dbReference type="PANTHER" id="PTHR36303:SF1">
    <property type="entry name" value="2',3'-CYCLIC-NUCLEOTIDE 2'-PHOSPHODIESTERASE"/>
    <property type="match status" value="1"/>
</dbReference>
<dbReference type="PIRSF" id="PIRSF004789">
    <property type="entry name" value="DR1281"/>
    <property type="match status" value="1"/>
</dbReference>
<dbReference type="GO" id="GO:0046872">
    <property type="term" value="F:metal ion binding"/>
    <property type="evidence" value="ECO:0007669"/>
    <property type="project" value="UniProtKB-KW"/>
</dbReference>
<keyword evidence="2" id="KW-0378">Hydrolase</keyword>
<proteinExistence type="inferred from homology"/>
<keyword evidence="3" id="KW-0408">Iron</keyword>
<feature type="binding site" evidence="6">
    <location>
        <position position="176"/>
    </location>
    <ligand>
        <name>Fe cation</name>
        <dbReference type="ChEBI" id="CHEBI:24875"/>
        <label>2</label>
    </ligand>
</feature>
<dbReference type="InterPro" id="IPR029052">
    <property type="entry name" value="Metallo-depent_PP-like"/>
</dbReference>
<comment type="similarity">
    <text evidence="4">Belongs to the YmdB-like family.</text>
</comment>
<evidence type="ECO:0000256" key="5">
    <source>
        <dbReference type="PIRSR" id="PIRSR004789-50"/>
    </source>
</evidence>
<dbReference type="SUPFAM" id="SSF56300">
    <property type="entry name" value="Metallo-dependent phosphatases"/>
    <property type="match status" value="1"/>
</dbReference>
<dbReference type="FunFam" id="3.60.21.10:FF:000016">
    <property type="entry name" value="Putative metallophosphoesterase"/>
    <property type="match status" value="1"/>
</dbReference>
<dbReference type="EMBL" id="MFIV01000053">
    <property type="protein sequence ID" value="OGF98956.1"/>
    <property type="molecule type" value="Genomic_DNA"/>
</dbReference>
<dbReference type="Gene3D" id="3.60.21.10">
    <property type="match status" value="1"/>
</dbReference>
<evidence type="ECO:0000256" key="2">
    <source>
        <dbReference type="ARBA" id="ARBA00022801"/>
    </source>
</evidence>
<keyword evidence="1 6" id="KW-0479">Metal-binding</keyword>